<evidence type="ECO:0000256" key="1">
    <source>
        <dbReference type="SAM" id="MobiDB-lite"/>
    </source>
</evidence>
<reference evidence="2 3" key="1">
    <citation type="submission" date="2020-04" db="EMBL/GenBank/DDBJ databases">
        <title>Chromosome-level genome assembly of a cyprinid fish Onychostoma macrolepis by integration of Nanopore Sequencing, Bionano and Hi-C technology.</title>
        <authorList>
            <person name="Wang D."/>
        </authorList>
    </citation>
    <scope>NUCLEOTIDE SEQUENCE [LARGE SCALE GENOMIC DNA]</scope>
    <source>
        <strain evidence="2">SWU-2019</strain>
        <tissue evidence="2">Muscle</tissue>
    </source>
</reference>
<comment type="caution">
    <text evidence="2">The sequence shown here is derived from an EMBL/GenBank/DDBJ whole genome shotgun (WGS) entry which is preliminary data.</text>
</comment>
<gene>
    <name evidence="2" type="ORF">G5714_014526</name>
</gene>
<name>A0A7J6CF25_9TELE</name>
<dbReference type="Proteomes" id="UP000579812">
    <property type="component" value="Unassembled WGS sequence"/>
</dbReference>
<organism evidence="2 3">
    <name type="scientific">Onychostoma macrolepis</name>
    <dbReference type="NCBI Taxonomy" id="369639"/>
    <lineage>
        <taxon>Eukaryota</taxon>
        <taxon>Metazoa</taxon>
        <taxon>Chordata</taxon>
        <taxon>Craniata</taxon>
        <taxon>Vertebrata</taxon>
        <taxon>Euteleostomi</taxon>
        <taxon>Actinopterygii</taxon>
        <taxon>Neopterygii</taxon>
        <taxon>Teleostei</taxon>
        <taxon>Ostariophysi</taxon>
        <taxon>Cypriniformes</taxon>
        <taxon>Cyprinidae</taxon>
        <taxon>Acrossocheilinae</taxon>
        <taxon>Onychostoma</taxon>
    </lineage>
</organism>
<dbReference type="AlphaFoldDB" id="A0A7J6CF25"/>
<keyword evidence="3" id="KW-1185">Reference proteome</keyword>
<dbReference type="EMBL" id="JAAMOB010000014">
    <property type="protein sequence ID" value="KAF4105195.1"/>
    <property type="molecule type" value="Genomic_DNA"/>
</dbReference>
<protein>
    <submittedName>
        <fullName evidence="2">Uncharacterized protein</fullName>
    </submittedName>
</protein>
<proteinExistence type="predicted"/>
<feature type="compositionally biased region" description="Polar residues" evidence="1">
    <location>
        <begin position="24"/>
        <end position="42"/>
    </location>
</feature>
<feature type="region of interest" description="Disordered" evidence="1">
    <location>
        <begin position="69"/>
        <end position="94"/>
    </location>
</feature>
<feature type="region of interest" description="Disordered" evidence="1">
    <location>
        <begin position="18"/>
        <end position="47"/>
    </location>
</feature>
<evidence type="ECO:0000313" key="3">
    <source>
        <dbReference type="Proteomes" id="UP000579812"/>
    </source>
</evidence>
<sequence length="109" mass="12422">MRTKIIRSLLPVLLKTPRCRGVQPQDQDSPVSPSADESFTSETPDEITRSEELICWTYAKGEKLGERGSSIFEGTRCEDGLHSEDDSESDPEQRVHLEEMLSHDWFKVL</sequence>
<evidence type="ECO:0000313" key="2">
    <source>
        <dbReference type="EMBL" id="KAF4105195.1"/>
    </source>
</evidence>
<feature type="compositionally biased region" description="Basic and acidic residues" evidence="1">
    <location>
        <begin position="75"/>
        <end position="84"/>
    </location>
</feature>
<accession>A0A7J6CF25</accession>